<dbReference type="AlphaFoldDB" id="A0A848LYQ9"/>
<evidence type="ECO:0000256" key="8">
    <source>
        <dbReference type="SAM" id="MobiDB-lite"/>
    </source>
</evidence>
<dbReference type="SUPFAM" id="SSF56112">
    <property type="entry name" value="Protein kinase-like (PK-like)"/>
    <property type="match status" value="1"/>
</dbReference>
<evidence type="ECO:0000256" key="5">
    <source>
        <dbReference type="ARBA" id="ARBA00022777"/>
    </source>
</evidence>
<proteinExistence type="inferred from homology"/>
<dbReference type="PANTHER" id="PTHR43671">
    <property type="entry name" value="SERINE/THREONINE-PROTEIN KINASE NEK"/>
    <property type="match status" value="1"/>
</dbReference>
<dbReference type="GO" id="GO:0004674">
    <property type="term" value="F:protein serine/threonine kinase activity"/>
    <property type="evidence" value="ECO:0007669"/>
    <property type="project" value="UniProtKB-EC"/>
</dbReference>
<keyword evidence="6 7" id="KW-0067">ATP-binding</keyword>
<comment type="caution">
    <text evidence="10">The sequence shown here is derived from an EMBL/GenBank/DDBJ whole genome shotgun (WGS) entry which is preliminary data.</text>
</comment>
<evidence type="ECO:0000256" key="6">
    <source>
        <dbReference type="ARBA" id="ARBA00022840"/>
    </source>
</evidence>
<evidence type="ECO:0000259" key="9">
    <source>
        <dbReference type="PROSITE" id="PS50011"/>
    </source>
</evidence>
<dbReference type="InterPro" id="IPR008271">
    <property type="entry name" value="Ser/Thr_kinase_AS"/>
</dbReference>
<evidence type="ECO:0000256" key="1">
    <source>
        <dbReference type="ARBA" id="ARBA00010886"/>
    </source>
</evidence>
<dbReference type="Pfam" id="PF00069">
    <property type="entry name" value="Pkinase"/>
    <property type="match status" value="1"/>
</dbReference>
<keyword evidence="4 7" id="KW-0547">Nucleotide-binding</keyword>
<dbReference type="InterPro" id="IPR017441">
    <property type="entry name" value="Protein_kinase_ATP_BS"/>
</dbReference>
<evidence type="ECO:0000256" key="2">
    <source>
        <dbReference type="ARBA" id="ARBA00012513"/>
    </source>
</evidence>
<evidence type="ECO:0000313" key="11">
    <source>
        <dbReference type="Proteomes" id="UP000518300"/>
    </source>
</evidence>
<dbReference type="Proteomes" id="UP000518300">
    <property type="component" value="Unassembled WGS sequence"/>
</dbReference>
<dbReference type="PANTHER" id="PTHR43671:SF13">
    <property type="entry name" value="SERINE_THREONINE-PROTEIN KINASE NEK2"/>
    <property type="match status" value="1"/>
</dbReference>
<keyword evidence="11" id="KW-1185">Reference proteome</keyword>
<feature type="binding site" evidence="7">
    <location>
        <position position="45"/>
    </location>
    <ligand>
        <name>ATP</name>
        <dbReference type="ChEBI" id="CHEBI:30616"/>
    </ligand>
</feature>
<keyword evidence="5 10" id="KW-0418">Kinase</keyword>
<accession>A0A848LYQ9</accession>
<dbReference type="PROSITE" id="PS50011">
    <property type="entry name" value="PROTEIN_KINASE_DOM"/>
    <property type="match status" value="1"/>
</dbReference>
<dbReference type="InterPro" id="IPR050660">
    <property type="entry name" value="NEK_Ser/Thr_kinase"/>
</dbReference>
<dbReference type="SMART" id="SM00220">
    <property type="entry name" value="S_TKc"/>
    <property type="match status" value="1"/>
</dbReference>
<sequence>MSGPHILEPPLGGELAGYTVDGLLGEGGYGVVYRASRGGEVVALKLQSLEHLGGWAEREVAILLRLKHRNVVGFRGCGVYPERAPRGFYLAMEYVPGRQLGQWVEEENPSARRAAELLRGMARGLEATHAAAVLHRDIKESNIVVRDADGEPVLVDYGVGDYAGAPRLTSGVLPPGTPRYRSPEALAFRRDSRPGQRERYMSTPGDDLYALGVVFYWVLTGRHPFPAVETSTEVEAVITHEPVAPHVLNPRVPLELSGLCMRLLSKHPEARGDARRLGDDAEAVLARADVSWDVPLGEPFSEGPVDDGRGAWRREDARDSEASWEDSREALEAWVRQGVDAVGPPRRGRRPRPTMVPLDGAGLAAVGESALEVRAPLATTSKPPHRGEVLFRVWAVVGMTLGLGLAVLLSLDWQPSARLVDLTGAMTGAVAGREVAPAGAPPESERAAAPPLAVLPPAAVATSAASPQEEAVPVNEKKTSDAPATPTKPRALKSLSRVVKAAAVCTGLACAGSSSQLRPPPPSPESCPPGAVEAMAKLGIKLGAEGGVSFVGLSESEQVVTVRDQQRVRVQVGASLGLLKAGTLAGQLFLGDRVYGRYTEGYLKKSGERIPVCFQIMSVENQRWKLGTPIEPDGYGEGTARVWSRHYVIAVDHFD</sequence>
<dbReference type="EC" id="2.7.11.1" evidence="2"/>
<organism evidence="10 11">
    <name type="scientific">Pyxidicoccus fallax</name>
    <dbReference type="NCBI Taxonomy" id="394095"/>
    <lineage>
        <taxon>Bacteria</taxon>
        <taxon>Pseudomonadati</taxon>
        <taxon>Myxococcota</taxon>
        <taxon>Myxococcia</taxon>
        <taxon>Myxococcales</taxon>
        <taxon>Cystobacterineae</taxon>
        <taxon>Myxococcaceae</taxon>
        <taxon>Pyxidicoccus</taxon>
    </lineage>
</organism>
<comment type="similarity">
    <text evidence="1">Belongs to the protein kinase superfamily. NEK Ser/Thr protein kinase family. NIMA subfamily.</text>
</comment>
<dbReference type="PROSITE" id="PS00108">
    <property type="entry name" value="PROTEIN_KINASE_ST"/>
    <property type="match status" value="1"/>
</dbReference>
<dbReference type="PROSITE" id="PS00107">
    <property type="entry name" value="PROTEIN_KINASE_ATP"/>
    <property type="match status" value="1"/>
</dbReference>
<feature type="region of interest" description="Disordered" evidence="8">
    <location>
        <begin position="464"/>
        <end position="488"/>
    </location>
</feature>
<evidence type="ECO:0000313" key="10">
    <source>
        <dbReference type="EMBL" id="NMO22473.1"/>
    </source>
</evidence>
<dbReference type="InterPro" id="IPR011009">
    <property type="entry name" value="Kinase-like_dom_sf"/>
</dbReference>
<reference evidence="10 11" key="1">
    <citation type="submission" date="2020-04" db="EMBL/GenBank/DDBJ databases">
        <title>Draft genome of Pyxidicoccus fallax type strain.</title>
        <authorList>
            <person name="Whitworth D.E."/>
        </authorList>
    </citation>
    <scope>NUCLEOTIDE SEQUENCE [LARGE SCALE GENOMIC DNA]</scope>
    <source>
        <strain evidence="10 11">DSM 14698</strain>
    </source>
</reference>
<dbReference type="Gene3D" id="3.30.200.20">
    <property type="entry name" value="Phosphorylase Kinase, domain 1"/>
    <property type="match status" value="1"/>
</dbReference>
<dbReference type="GO" id="GO:0005524">
    <property type="term" value="F:ATP binding"/>
    <property type="evidence" value="ECO:0007669"/>
    <property type="project" value="UniProtKB-UniRule"/>
</dbReference>
<dbReference type="InterPro" id="IPR000719">
    <property type="entry name" value="Prot_kinase_dom"/>
</dbReference>
<dbReference type="CDD" id="cd14014">
    <property type="entry name" value="STKc_PknB_like"/>
    <property type="match status" value="1"/>
</dbReference>
<feature type="compositionally biased region" description="Pro residues" evidence="8">
    <location>
        <begin position="518"/>
        <end position="527"/>
    </location>
</feature>
<keyword evidence="3" id="KW-0808">Transferase</keyword>
<dbReference type="EMBL" id="JABBJJ010000427">
    <property type="protein sequence ID" value="NMO22473.1"/>
    <property type="molecule type" value="Genomic_DNA"/>
</dbReference>
<evidence type="ECO:0000256" key="3">
    <source>
        <dbReference type="ARBA" id="ARBA00022679"/>
    </source>
</evidence>
<feature type="region of interest" description="Disordered" evidence="8">
    <location>
        <begin position="511"/>
        <end position="530"/>
    </location>
</feature>
<dbReference type="Gene3D" id="1.10.510.10">
    <property type="entry name" value="Transferase(Phosphotransferase) domain 1"/>
    <property type="match status" value="1"/>
</dbReference>
<feature type="domain" description="Protein kinase" evidence="9">
    <location>
        <begin position="18"/>
        <end position="285"/>
    </location>
</feature>
<name>A0A848LYQ9_9BACT</name>
<evidence type="ECO:0000256" key="4">
    <source>
        <dbReference type="ARBA" id="ARBA00022741"/>
    </source>
</evidence>
<protein>
    <recommendedName>
        <fullName evidence="2">non-specific serine/threonine protein kinase</fullName>
        <ecNumber evidence="2">2.7.11.1</ecNumber>
    </recommendedName>
</protein>
<gene>
    <name evidence="10" type="ORF">HG543_47595</name>
</gene>
<dbReference type="RefSeq" id="WP_169351612.1">
    <property type="nucleotide sequence ID" value="NZ_JABBJJ010000427.1"/>
</dbReference>
<evidence type="ECO:0000256" key="7">
    <source>
        <dbReference type="PROSITE-ProRule" id="PRU10141"/>
    </source>
</evidence>